<dbReference type="PROSITE" id="PS01117">
    <property type="entry name" value="HTH_MARR_1"/>
    <property type="match status" value="1"/>
</dbReference>
<gene>
    <name evidence="5" type="ORF">LF65_00325</name>
</gene>
<keyword evidence="1" id="KW-0805">Transcription regulation</keyword>
<evidence type="ECO:0000256" key="2">
    <source>
        <dbReference type="ARBA" id="ARBA00023125"/>
    </source>
</evidence>
<dbReference type="KEGG" id="cbei:LF65_00325"/>
<dbReference type="STRING" id="1520.LF65_00325"/>
<dbReference type="PROSITE" id="PS50995">
    <property type="entry name" value="HTH_MARR_2"/>
    <property type="match status" value="1"/>
</dbReference>
<dbReference type="GO" id="GO:0003677">
    <property type="term" value="F:DNA binding"/>
    <property type="evidence" value="ECO:0007669"/>
    <property type="project" value="UniProtKB-KW"/>
</dbReference>
<dbReference type="SUPFAM" id="SSF46785">
    <property type="entry name" value="Winged helix' DNA-binding domain"/>
    <property type="match status" value="1"/>
</dbReference>
<dbReference type="Pfam" id="PF01047">
    <property type="entry name" value="MarR"/>
    <property type="match status" value="1"/>
</dbReference>
<dbReference type="GO" id="GO:0006950">
    <property type="term" value="P:response to stress"/>
    <property type="evidence" value="ECO:0007669"/>
    <property type="project" value="TreeGrafter"/>
</dbReference>
<accession>A0A0B5Q473</accession>
<organism evidence="5 6">
    <name type="scientific">Clostridium beijerinckii</name>
    <name type="common">Clostridium MP</name>
    <dbReference type="NCBI Taxonomy" id="1520"/>
    <lineage>
        <taxon>Bacteria</taxon>
        <taxon>Bacillati</taxon>
        <taxon>Bacillota</taxon>
        <taxon>Clostridia</taxon>
        <taxon>Eubacteriales</taxon>
        <taxon>Clostridiaceae</taxon>
        <taxon>Clostridium</taxon>
    </lineage>
</organism>
<dbReference type="GO" id="GO:0003700">
    <property type="term" value="F:DNA-binding transcription factor activity"/>
    <property type="evidence" value="ECO:0007669"/>
    <property type="project" value="InterPro"/>
</dbReference>
<dbReference type="InterPro" id="IPR023187">
    <property type="entry name" value="Tscrpt_reg_MarR-type_CS"/>
</dbReference>
<dbReference type="InterPro" id="IPR036390">
    <property type="entry name" value="WH_DNA-bd_sf"/>
</dbReference>
<dbReference type="PANTHER" id="PTHR33164:SF43">
    <property type="entry name" value="HTH-TYPE TRANSCRIPTIONAL REPRESSOR YETL"/>
    <property type="match status" value="1"/>
</dbReference>
<dbReference type="InterPro" id="IPR036388">
    <property type="entry name" value="WH-like_DNA-bd_sf"/>
</dbReference>
<protein>
    <submittedName>
        <fullName evidence="5">MarR family transcriptional regulator</fullName>
    </submittedName>
</protein>
<keyword evidence="2" id="KW-0238">DNA-binding</keyword>
<dbReference type="Gene3D" id="1.10.10.10">
    <property type="entry name" value="Winged helix-like DNA-binding domain superfamily/Winged helix DNA-binding domain"/>
    <property type="match status" value="1"/>
</dbReference>
<evidence type="ECO:0000256" key="3">
    <source>
        <dbReference type="ARBA" id="ARBA00023163"/>
    </source>
</evidence>
<dbReference type="InterPro" id="IPR039422">
    <property type="entry name" value="MarR/SlyA-like"/>
</dbReference>
<evidence type="ECO:0000313" key="5">
    <source>
        <dbReference type="EMBL" id="AJG96994.1"/>
    </source>
</evidence>
<sequence>MIEKHFEYIANYLWQQSINNINLILSTEEKKQFNIADYYYLTTIYNMENPNLGEIAEKLKLTKPAISALAKRLVKNELVEKVKSEEDGRIYYLKVTKKGIKIIEGDNAIYKQFANLISEITSEEKLEELSILFSKVVKVLKSKE</sequence>
<dbReference type="OrthoDB" id="2323705at2"/>
<dbReference type="AlphaFoldDB" id="A0A0B5Q473"/>
<feature type="domain" description="HTH marR-type" evidence="4">
    <location>
        <begin position="1"/>
        <end position="138"/>
    </location>
</feature>
<dbReference type="InterPro" id="IPR000835">
    <property type="entry name" value="HTH_MarR-typ"/>
</dbReference>
<dbReference type="EMBL" id="CP010086">
    <property type="protein sequence ID" value="AJG96994.1"/>
    <property type="molecule type" value="Genomic_DNA"/>
</dbReference>
<evidence type="ECO:0000313" key="6">
    <source>
        <dbReference type="Proteomes" id="UP000031866"/>
    </source>
</evidence>
<reference evidence="6" key="1">
    <citation type="submission" date="2014-12" db="EMBL/GenBank/DDBJ databases">
        <title>Genome sequence of Clostridium beijerinckii strain 59B.</title>
        <authorList>
            <person name="Little G.T."/>
            <person name="Minton N.P."/>
        </authorList>
    </citation>
    <scope>NUCLEOTIDE SEQUENCE [LARGE SCALE GENOMIC DNA]</scope>
    <source>
        <strain evidence="6">59B</strain>
    </source>
</reference>
<keyword evidence="3" id="KW-0804">Transcription</keyword>
<evidence type="ECO:0000256" key="1">
    <source>
        <dbReference type="ARBA" id="ARBA00023015"/>
    </source>
</evidence>
<dbReference type="Proteomes" id="UP000031866">
    <property type="component" value="Chromosome"/>
</dbReference>
<dbReference type="PANTHER" id="PTHR33164">
    <property type="entry name" value="TRANSCRIPTIONAL REGULATOR, MARR FAMILY"/>
    <property type="match status" value="1"/>
</dbReference>
<evidence type="ECO:0000259" key="4">
    <source>
        <dbReference type="PROSITE" id="PS50995"/>
    </source>
</evidence>
<name>A0A0B5Q473_CLOBE</name>
<dbReference type="SMART" id="SM00347">
    <property type="entry name" value="HTH_MARR"/>
    <property type="match status" value="1"/>
</dbReference>
<proteinExistence type="predicted"/>